<sequence length="380" mass="40020">MVDTPEVRPDDGPLLAGWAQTIREAAARGGRLAVRGGGSKAFHGEPLPADAQPLDTRALRGIVRYEPTELVVRARAGTPLAELEALLARHGQCLPFEPPHFGPDATVGGMVAAGLAGPARMAAGGVRDYVLGVRLLNGRGEDLFFGGEVMKNVAGYDVSRLLAGSLGSLGILTEVALKVLPRPAGEATLRLPLTAEAALQRLAQWRAQPLPLNASAWIPDEAGGTLWLRLRGAAAAVQSACARLCAEAGATQEEPAAAAALWQGLREQTHAFFSTAPSGAHGLWRLALPPTTPWGPPGAPVLAEWFGAQRWRWAPLAEGEALRAWARQAGGHAMLWRAPAEAPGAAPRFDVPAPAVAALQRRVIAAFDPHHVFAHRLRLA</sequence>
<dbReference type="NCBIfam" id="NF008439">
    <property type="entry name" value="PRK11282.1"/>
    <property type="match status" value="1"/>
</dbReference>
<dbReference type="GO" id="GO:0016491">
    <property type="term" value="F:oxidoreductase activity"/>
    <property type="evidence" value="ECO:0007669"/>
    <property type="project" value="UniProtKB-KW"/>
</dbReference>
<dbReference type="InterPro" id="IPR016169">
    <property type="entry name" value="FAD-bd_PCMH_sub2"/>
</dbReference>
<reference evidence="4 5" key="1">
    <citation type="submission" date="2019-07" db="EMBL/GenBank/DDBJ databases">
        <title>Tepidimonas sediminis YIM 72259 draft genome.</title>
        <authorList>
            <person name="Da Costa M.S."/>
            <person name="Froufe H.J.C."/>
            <person name="Egas C."/>
            <person name="Albuquerque L."/>
        </authorList>
    </citation>
    <scope>NUCLEOTIDE SEQUENCE [LARGE SCALE GENOMIC DNA]</scope>
    <source>
        <strain evidence="4 5">YIM 72259</strain>
    </source>
</reference>
<organism evidence="4 5">
    <name type="scientific">Tepidimonas sediminis</name>
    <dbReference type="NCBI Taxonomy" id="2588941"/>
    <lineage>
        <taxon>Bacteria</taxon>
        <taxon>Pseudomonadati</taxon>
        <taxon>Pseudomonadota</taxon>
        <taxon>Betaproteobacteria</taxon>
        <taxon>Burkholderiales</taxon>
        <taxon>Tepidimonas</taxon>
    </lineage>
</organism>
<dbReference type="Proteomes" id="UP000320225">
    <property type="component" value="Unassembled WGS sequence"/>
</dbReference>
<protein>
    <submittedName>
        <fullName evidence="4">Putative FAD-linked oxidoreductase</fullName>
        <ecNumber evidence="4">1.-.-.-</ecNumber>
    </submittedName>
</protein>
<dbReference type="GO" id="GO:0071949">
    <property type="term" value="F:FAD binding"/>
    <property type="evidence" value="ECO:0007669"/>
    <property type="project" value="InterPro"/>
</dbReference>
<dbReference type="InterPro" id="IPR006094">
    <property type="entry name" value="Oxid_FAD_bind_N"/>
</dbReference>
<comment type="caution">
    <text evidence="4">The sequence shown here is derived from an EMBL/GenBank/DDBJ whole genome shotgun (WGS) entry which is preliminary data.</text>
</comment>
<dbReference type="PANTHER" id="PTHR11748:SF103">
    <property type="entry name" value="GLYCOLATE OXIDASE SUBUNIT GLCE"/>
    <property type="match status" value="1"/>
</dbReference>
<keyword evidence="5" id="KW-1185">Reference proteome</keyword>
<dbReference type="Gene3D" id="3.30.465.10">
    <property type="match status" value="1"/>
</dbReference>
<dbReference type="SUPFAM" id="SSF55103">
    <property type="entry name" value="FAD-linked oxidases, C-terminal domain"/>
    <property type="match status" value="1"/>
</dbReference>
<evidence type="ECO:0000313" key="5">
    <source>
        <dbReference type="Proteomes" id="UP000320225"/>
    </source>
</evidence>
<dbReference type="OrthoDB" id="9811557at2"/>
<dbReference type="PANTHER" id="PTHR11748">
    <property type="entry name" value="D-LACTATE DEHYDROGENASE"/>
    <property type="match status" value="1"/>
</dbReference>
<proteinExistence type="predicted"/>
<evidence type="ECO:0000256" key="1">
    <source>
        <dbReference type="ARBA" id="ARBA00022630"/>
    </source>
</evidence>
<dbReference type="InterPro" id="IPR016166">
    <property type="entry name" value="FAD-bd_PCMH"/>
</dbReference>
<evidence type="ECO:0000256" key="2">
    <source>
        <dbReference type="ARBA" id="ARBA00022827"/>
    </source>
</evidence>
<keyword evidence="1" id="KW-0285">Flavoprotein</keyword>
<keyword evidence="4" id="KW-0560">Oxidoreductase</keyword>
<dbReference type="SUPFAM" id="SSF56176">
    <property type="entry name" value="FAD-binding/transporter-associated domain-like"/>
    <property type="match status" value="1"/>
</dbReference>
<dbReference type="AlphaFoldDB" id="A0A554WIV9"/>
<evidence type="ECO:0000313" key="4">
    <source>
        <dbReference type="EMBL" id="TSE23511.1"/>
    </source>
</evidence>
<dbReference type="InterPro" id="IPR036318">
    <property type="entry name" value="FAD-bd_PCMH-like_sf"/>
</dbReference>
<name>A0A554WIV9_9BURK</name>
<dbReference type="InterPro" id="IPR016164">
    <property type="entry name" value="FAD-linked_Oxase-like_C"/>
</dbReference>
<gene>
    <name evidence="4" type="ORF">Tsedi_02156</name>
</gene>
<accession>A0A554WIV9</accession>
<dbReference type="RefSeq" id="WP_143896522.1">
    <property type="nucleotide sequence ID" value="NZ_VJND01000016.1"/>
</dbReference>
<dbReference type="PROSITE" id="PS51387">
    <property type="entry name" value="FAD_PCMH"/>
    <property type="match status" value="1"/>
</dbReference>
<dbReference type="EMBL" id="VJND01000016">
    <property type="protein sequence ID" value="TSE23511.1"/>
    <property type="molecule type" value="Genomic_DNA"/>
</dbReference>
<dbReference type="EC" id="1.-.-.-" evidence="4"/>
<dbReference type="Pfam" id="PF01565">
    <property type="entry name" value="FAD_binding_4"/>
    <property type="match status" value="1"/>
</dbReference>
<feature type="domain" description="FAD-binding PCMH-type" evidence="3">
    <location>
        <begin position="1"/>
        <end position="182"/>
    </location>
</feature>
<evidence type="ECO:0000259" key="3">
    <source>
        <dbReference type="PROSITE" id="PS51387"/>
    </source>
</evidence>
<keyword evidence="2" id="KW-0274">FAD</keyword>